<dbReference type="OrthoDB" id="3177121at2"/>
<dbReference type="AlphaFoldDB" id="A0A1Q8QYE8"/>
<keyword evidence="4" id="KW-1185">Reference proteome</keyword>
<gene>
    <name evidence="3" type="ORF">DSOL_1666</name>
</gene>
<feature type="transmembrane region" description="Helical" evidence="2">
    <location>
        <begin position="12"/>
        <end position="35"/>
    </location>
</feature>
<reference evidence="3 4" key="1">
    <citation type="submission" date="2016-09" db="EMBL/GenBank/DDBJ databases">
        <title>Complete genome of Desulfosporosinus sp. OL.</title>
        <authorList>
            <person name="Mardanov A."/>
            <person name="Beletsky A."/>
            <person name="Panova A."/>
            <person name="Karnachuk O."/>
            <person name="Ravin N."/>
        </authorList>
    </citation>
    <scope>NUCLEOTIDE SEQUENCE [LARGE SCALE GENOMIC DNA]</scope>
    <source>
        <strain evidence="3 4">OL</strain>
    </source>
</reference>
<evidence type="ECO:0000256" key="1">
    <source>
        <dbReference type="SAM" id="Coils"/>
    </source>
</evidence>
<organism evidence="3 4">
    <name type="scientific">Desulfosporosinus metallidurans</name>
    <dbReference type="NCBI Taxonomy" id="1888891"/>
    <lineage>
        <taxon>Bacteria</taxon>
        <taxon>Bacillati</taxon>
        <taxon>Bacillota</taxon>
        <taxon>Clostridia</taxon>
        <taxon>Eubacteriales</taxon>
        <taxon>Desulfitobacteriaceae</taxon>
        <taxon>Desulfosporosinus</taxon>
    </lineage>
</organism>
<keyword evidence="2" id="KW-0812">Transmembrane</keyword>
<keyword evidence="1" id="KW-0175">Coiled coil</keyword>
<comment type="caution">
    <text evidence="3">The sequence shown here is derived from an EMBL/GenBank/DDBJ whole genome shotgun (WGS) entry which is preliminary data.</text>
</comment>
<evidence type="ECO:0000313" key="4">
    <source>
        <dbReference type="Proteomes" id="UP000186102"/>
    </source>
</evidence>
<keyword evidence="2" id="KW-0472">Membrane</keyword>
<feature type="coiled-coil region" evidence="1">
    <location>
        <begin position="87"/>
        <end position="114"/>
    </location>
</feature>
<proteinExistence type="predicted"/>
<dbReference type="Proteomes" id="UP000186102">
    <property type="component" value="Unassembled WGS sequence"/>
</dbReference>
<evidence type="ECO:0000256" key="2">
    <source>
        <dbReference type="SAM" id="Phobius"/>
    </source>
</evidence>
<feature type="transmembrane region" description="Helical" evidence="2">
    <location>
        <begin position="47"/>
        <end position="64"/>
    </location>
</feature>
<dbReference type="RefSeq" id="WP_075364353.1">
    <property type="nucleotide sequence ID" value="NZ_MLBF01000009.1"/>
</dbReference>
<evidence type="ECO:0000313" key="3">
    <source>
        <dbReference type="EMBL" id="OLN32346.1"/>
    </source>
</evidence>
<keyword evidence="2" id="KW-1133">Transmembrane helix</keyword>
<accession>A0A1Q8QYE8</accession>
<dbReference type="EMBL" id="MLBF01000009">
    <property type="protein sequence ID" value="OLN32346.1"/>
    <property type="molecule type" value="Genomic_DNA"/>
</dbReference>
<name>A0A1Q8QYE8_9FIRM</name>
<sequence length="117" mass="13481">MIRFNDWLGDKLSYWLSTMTMFYIISALVIAPLIWQRPQGLVPWMQYAIAVFFQGTALPVLGYVSRRAGENQERVLNETHDTVMEELALIKEELGLAREERDKLKTLLAELHAKTLG</sequence>
<protein>
    <submittedName>
        <fullName evidence="3">Uncharacterized protein</fullName>
    </submittedName>
</protein>